<proteinExistence type="predicted"/>
<dbReference type="Proteomes" id="UP000237000">
    <property type="component" value="Unassembled WGS sequence"/>
</dbReference>
<gene>
    <name evidence="1" type="ORF">TorRG33x02_250140</name>
</gene>
<dbReference type="EMBL" id="JXTC01000267">
    <property type="protein sequence ID" value="PON73278.1"/>
    <property type="molecule type" value="Genomic_DNA"/>
</dbReference>
<dbReference type="AlphaFoldDB" id="A0A2P5DJ15"/>
<comment type="caution">
    <text evidence="1">The sequence shown here is derived from an EMBL/GenBank/DDBJ whole genome shotgun (WGS) entry which is preliminary data.</text>
</comment>
<dbReference type="InParanoid" id="A0A2P5DJ15"/>
<keyword evidence="2" id="KW-1185">Reference proteome</keyword>
<evidence type="ECO:0000313" key="2">
    <source>
        <dbReference type="Proteomes" id="UP000237000"/>
    </source>
</evidence>
<accession>A0A2P5DJ15</accession>
<protein>
    <submittedName>
        <fullName evidence="1">Uncharacterized protein</fullName>
    </submittedName>
</protein>
<sequence length="49" mass="5787">MLLVKSCIICNYQLRHKDCLILSLLKEFLKAREHHAKDFITMTLDFGHV</sequence>
<organism evidence="1 2">
    <name type="scientific">Trema orientale</name>
    <name type="common">Charcoal tree</name>
    <name type="synonym">Celtis orientalis</name>
    <dbReference type="NCBI Taxonomy" id="63057"/>
    <lineage>
        <taxon>Eukaryota</taxon>
        <taxon>Viridiplantae</taxon>
        <taxon>Streptophyta</taxon>
        <taxon>Embryophyta</taxon>
        <taxon>Tracheophyta</taxon>
        <taxon>Spermatophyta</taxon>
        <taxon>Magnoliopsida</taxon>
        <taxon>eudicotyledons</taxon>
        <taxon>Gunneridae</taxon>
        <taxon>Pentapetalae</taxon>
        <taxon>rosids</taxon>
        <taxon>fabids</taxon>
        <taxon>Rosales</taxon>
        <taxon>Cannabaceae</taxon>
        <taxon>Trema</taxon>
    </lineage>
</organism>
<name>A0A2P5DJ15_TREOI</name>
<dbReference type="OrthoDB" id="10417378at2759"/>
<evidence type="ECO:0000313" key="1">
    <source>
        <dbReference type="EMBL" id="PON73278.1"/>
    </source>
</evidence>
<reference evidence="2" key="1">
    <citation type="submission" date="2016-06" db="EMBL/GenBank/DDBJ databases">
        <title>Parallel loss of symbiosis genes in relatives of nitrogen-fixing non-legume Parasponia.</title>
        <authorList>
            <person name="Van Velzen R."/>
            <person name="Holmer R."/>
            <person name="Bu F."/>
            <person name="Rutten L."/>
            <person name="Van Zeijl A."/>
            <person name="Liu W."/>
            <person name="Santuari L."/>
            <person name="Cao Q."/>
            <person name="Sharma T."/>
            <person name="Shen D."/>
            <person name="Roswanjaya Y."/>
            <person name="Wardhani T."/>
            <person name="Kalhor M.S."/>
            <person name="Jansen J."/>
            <person name="Van den Hoogen J."/>
            <person name="Gungor B."/>
            <person name="Hartog M."/>
            <person name="Hontelez J."/>
            <person name="Verver J."/>
            <person name="Yang W.-C."/>
            <person name="Schijlen E."/>
            <person name="Repin R."/>
            <person name="Schilthuizen M."/>
            <person name="Schranz E."/>
            <person name="Heidstra R."/>
            <person name="Miyata K."/>
            <person name="Fedorova E."/>
            <person name="Kohlen W."/>
            <person name="Bisseling T."/>
            <person name="Smit S."/>
            <person name="Geurts R."/>
        </authorList>
    </citation>
    <scope>NUCLEOTIDE SEQUENCE [LARGE SCALE GENOMIC DNA]</scope>
    <source>
        <strain evidence="2">cv. RG33-2</strain>
    </source>
</reference>